<keyword evidence="4 7" id="KW-0812">Transmembrane</keyword>
<comment type="subcellular location">
    <subcellularLocation>
        <location evidence="1">Cell membrane</location>
        <topology evidence="1">Multi-pass membrane protein</topology>
    </subcellularLocation>
</comment>
<evidence type="ECO:0000313" key="10">
    <source>
        <dbReference type="Proteomes" id="UP000190834"/>
    </source>
</evidence>
<organism evidence="9 10">
    <name type="scientific">Vibrio cincinnatiensis DSM 19608</name>
    <dbReference type="NCBI Taxonomy" id="1123491"/>
    <lineage>
        <taxon>Bacteria</taxon>
        <taxon>Pseudomonadati</taxon>
        <taxon>Pseudomonadota</taxon>
        <taxon>Gammaproteobacteria</taxon>
        <taxon>Vibrionales</taxon>
        <taxon>Vibrionaceae</taxon>
        <taxon>Vibrio</taxon>
    </lineage>
</organism>
<feature type="transmembrane region" description="Helical" evidence="7">
    <location>
        <begin position="239"/>
        <end position="260"/>
    </location>
</feature>
<evidence type="ECO:0000256" key="2">
    <source>
        <dbReference type="ARBA" id="ARBA00007400"/>
    </source>
</evidence>
<evidence type="ECO:0000256" key="3">
    <source>
        <dbReference type="ARBA" id="ARBA00022475"/>
    </source>
</evidence>
<feature type="transmembrane region" description="Helical" evidence="7">
    <location>
        <begin position="124"/>
        <end position="147"/>
    </location>
</feature>
<feature type="transmembrane region" description="Helical" evidence="7">
    <location>
        <begin position="86"/>
        <end position="104"/>
    </location>
</feature>
<keyword evidence="9" id="KW-0012">Acyltransferase</keyword>
<sequence>MTKRVIFFDLLRCVAAFAVITIHVLAPYRYGLGVIPDGQWMTAVTLNSVSRWAVPVFILISGALMLSDPRPFQWRYYLQRRLGKVVIPFLIWSLFYAYLSGWSARGFDLAMVWRSVVAFPQHETYYHLGFFYYFIPLYFIIPGLHWLVQRVDDGFWYVWVGAWLLTTWLYLCGIEGIWSQQWWLFSGYLPLGYLLYQKLPMNKLTVSVAVGFGIAALGITTYSVIHLSLQEGSYTVGRWLSYKTVNVVCAAVMVFVVCRAWAEKLPNALQTFIRVISQYSLGIYLLHPIFLWPMKTYGWYQGNPLWVIPLWVMLSGGGALAVSYLLSRSAKTRWLLP</sequence>
<dbReference type="GO" id="GO:0016413">
    <property type="term" value="F:O-acetyltransferase activity"/>
    <property type="evidence" value="ECO:0007669"/>
    <property type="project" value="TreeGrafter"/>
</dbReference>
<feature type="transmembrane region" description="Helical" evidence="7">
    <location>
        <begin position="154"/>
        <end position="171"/>
    </location>
</feature>
<reference evidence="10" key="1">
    <citation type="submission" date="2017-02" db="EMBL/GenBank/DDBJ databases">
        <authorList>
            <person name="Varghese N."/>
            <person name="Submissions S."/>
        </authorList>
    </citation>
    <scope>NUCLEOTIDE SEQUENCE [LARGE SCALE GENOMIC DNA]</scope>
    <source>
        <strain evidence="10">DSM 19608</strain>
    </source>
</reference>
<keyword evidence="3" id="KW-1003">Cell membrane</keyword>
<dbReference type="Pfam" id="PF01757">
    <property type="entry name" value="Acyl_transf_3"/>
    <property type="match status" value="1"/>
</dbReference>
<feature type="transmembrane region" description="Helical" evidence="7">
    <location>
        <begin position="306"/>
        <end position="326"/>
    </location>
</feature>
<dbReference type="GO" id="GO:0005886">
    <property type="term" value="C:plasma membrane"/>
    <property type="evidence" value="ECO:0007669"/>
    <property type="project" value="UniProtKB-SubCell"/>
</dbReference>
<evidence type="ECO:0000256" key="6">
    <source>
        <dbReference type="ARBA" id="ARBA00023136"/>
    </source>
</evidence>
<dbReference type="RefSeq" id="WP_078926764.1">
    <property type="nucleotide sequence ID" value="NZ_FUXB01000012.1"/>
</dbReference>
<dbReference type="STRING" id="1123491.SAMN02745782_02409"/>
<evidence type="ECO:0000256" key="1">
    <source>
        <dbReference type="ARBA" id="ARBA00004651"/>
    </source>
</evidence>
<evidence type="ECO:0000313" key="9">
    <source>
        <dbReference type="EMBL" id="SKA10287.1"/>
    </source>
</evidence>
<feature type="transmembrane region" description="Helical" evidence="7">
    <location>
        <begin position="48"/>
        <end position="66"/>
    </location>
</feature>
<feature type="transmembrane region" description="Helical" evidence="7">
    <location>
        <begin position="272"/>
        <end position="294"/>
    </location>
</feature>
<gene>
    <name evidence="9" type="ORF">SAMN02745782_02409</name>
</gene>
<evidence type="ECO:0000256" key="5">
    <source>
        <dbReference type="ARBA" id="ARBA00022989"/>
    </source>
</evidence>
<protein>
    <submittedName>
        <fullName evidence="9">Surface polysaccharide O-acyltransferase, integral membrane enzyme</fullName>
    </submittedName>
</protein>
<dbReference type="InterPro" id="IPR002656">
    <property type="entry name" value="Acyl_transf_3_dom"/>
</dbReference>
<feature type="transmembrane region" description="Helical" evidence="7">
    <location>
        <begin position="177"/>
        <end position="196"/>
    </location>
</feature>
<evidence type="ECO:0000259" key="8">
    <source>
        <dbReference type="Pfam" id="PF01757"/>
    </source>
</evidence>
<dbReference type="OrthoDB" id="1072135at2"/>
<dbReference type="EMBL" id="FUXB01000012">
    <property type="protein sequence ID" value="SKA10287.1"/>
    <property type="molecule type" value="Genomic_DNA"/>
</dbReference>
<evidence type="ECO:0000256" key="4">
    <source>
        <dbReference type="ARBA" id="ARBA00022692"/>
    </source>
</evidence>
<dbReference type="PANTHER" id="PTHR40074:SF2">
    <property type="entry name" value="O-ACETYLTRANSFERASE WECH"/>
    <property type="match status" value="1"/>
</dbReference>
<dbReference type="PANTHER" id="PTHR40074">
    <property type="entry name" value="O-ACETYLTRANSFERASE WECH"/>
    <property type="match status" value="1"/>
</dbReference>
<keyword evidence="9" id="KW-0808">Transferase</keyword>
<feature type="transmembrane region" description="Helical" evidence="7">
    <location>
        <begin position="7"/>
        <end position="28"/>
    </location>
</feature>
<feature type="transmembrane region" description="Helical" evidence="7">
    <location>
        <begin position="208"/>
        <end position="227"/>
    </location>
</feature>
<name>A0A1T4R361_VIBCI</name>
<dbReference type="GeneID" id="70582419"/>
<accession>A0A1T4R361</accession>
<dbReference type="Proteomes" id="UP000190834">
    <property type="component" value="Unassembled WGS sequence"/>
</dbReference>
<keyword evidence="10" id="KW-1185">Reference proteome</keyword>
<dbReference type="AlphaFoldDB" id="A0A1T4R361"/>
<keyword evidence="6 7" id="KW-0472">Membrane</keyword>
<proteinExistence type="inferred from homology"/>
<dbReference type="GO" id="GO:0009246">
    <property type="term" value="P:enterobacterial common antigen biosynthetic process"/>
    <property type="evidence" value="ECO:0007669"/>
    <property type="project" value="TreeGrafter"/>
</dbReference>
<feature type="domain" description="Acyltransferase 3" evidence="8">
    <location>
        <begin position="6"/>
        <end position="328"/>
    </location>
</feature>
<comment type="similarity">
    <text evidence="2">Belongs to the acyltransferase 3 family.</text>
</comment>
<evidence type="ECO:0000256" key="7">
    <source>
        <dbReference type="SAM" id="Phobius"/>
    </source>
</evidence>
<keyword evidence="5 7" id="KW-1133">Transmembrane helix</keyword>